<name>A0A4Y9JRH0_9PAST</name>
<proteinExistence type="predicted"/>
<evidence type="ECO:0000313" key="3">
    <source>
        <dbReference type="Proteomes" id="UP000297396"/>
    </source>
</evidence>
<dbReference type="CDD" id="cd11586">
    <property type="entry name" value="VbhA_like"/>
    <property type="match status" value="1"/>
</dbReference>
<dbReference type="OrthoDB" id="5688467at2"/>
<dbReference type="InterPro" id="IPR033788">
    <property type="entry name" value="VbhA-like"/>
</dbReference>
<evidence type="ECO:0000313" key="2">
    <source>
        <dbReference type="EMBL" id="TFV08158.1"/>
    </source>
</evidence>
<organism evidence="2 3">
    <name type="scientific">Muribacter muris</name>
    <dbReference type="NCBI Taxonomy" id="67855"/>
    <lineage>
        <taxon>Bacteria</taxon>
        <taxon>Pseudomonadati</taxon>
        <taxon>Pseudomonadota</taxon>
        <taxon>Gammaproteobacteria</taxon>
        <taxon>Pasteurellales</taxon>
        <taxon>Pasteurellaceae</taxon>
        <taxon>Muribacter</taxon>
    </lineage>
</organism>
<dbReference type="Gene3D" id="1.10.8.1050">
    <property type="entry name" value="Antitoxin VbhA-like"/>
    <property type="match status" value="1"/>
</dbReference>
<reference evidence="2 3" key="1">
    <citation type="submission" date="2019-03" db="EMBL/GenBank/DDBJ databases">
        <title>Diversity of the mouse oral microbiome.</title>
        <authorList>
            <person name="Joseph S."/>
            <person name="Aduse-Opoku J."/>
            <person name="Curtis M."/>
            <person name="Wade W."/>
            <person name="Hashim A."/>
        </authorList>
    </citation>
    <scope>NUCLEOTIDE SEQUENCE [LARGE SCALE GENOMIC DNA]</scope>
    <source>
        <strain evidence="2 3">WT12</strain>
    </source>
</reference>
<dbReference type="Pfam" id="PF18495">
    <property type="entry name" value="VbhA"/>
    <property type="match status" value="1"/>
</dbReference>
<dbReference type="InterPro" id="IPR043038">
    <property type="entry name" value="VbhA_sf"/>
</dbReference>
<evidence type="ECO:0000259" key="1">
    <source>
        <dbReference type="Pfam" id="PF18495"/>
    </source>
</evidence>
<dbReference type="AlphaFoldDB" id="A0A4Y9JRH0"/>
<sequence length="59" mass="7013">MISQEERNQRQKAVQFALDNNRLEGLDMDEDVLALSQEWIDGIISYQEFREKVYEIHGI</sequence>
<feature type="domain" description="Antitoxin VbhA" evidence="1">
    <location>
        <begin position="10"/>
        <end position="53"/>
    </location>
</feature>
<comment type="caution">
    <text evidence="2">The sequence shown here is derived from an EMBL/GenBank/DDBJ whole genome shotgun (WGS) entry which is preliminary data.</text>
</comment>
<protein>
    <recommendedName>
        <fullName evidence="1">Antitoxin VbhA domain-containing protein</fullName>
    </recommendedName>
</protein>
<dbReference type="RefSeq" id="WP_135058430.1">
    <property type="nucleotide sequence ID" value="NZ_JADGLC010000030.1"/>
</dbReference>
<dbReference type="InterPro" id="IPR041535">
    <property type="entry name" value="VbhA"/>
</dbReference>
<dbReference type="EMBL" id="SPPA01000030">
    <property type="protein sequence ID" value="TFV08158.1"/>
    <property type="molecule type" value="Genomic_DNA"/>
</dbReference>
<accession>A0A4Y9JRH0</accession>
<gene>
    <name evidence="2" type="ORF">E4T80_11190</name>
</gene>
<dbReference type="Proteomes" id="UP000297396">
    <property type="component" value="Unassembled WGS sequence"/>
</dbReference>